<keyword evidence="2" id="KW-1185">Reference proteome</keyword>
<dbReference type="AlphaFoldDB" id="A0A8X6YGC8"/>
<evidence type="ECO:0000313" key="1">
    <source>
        <dbReference type="EMBL" id="GFY71517.1"/>
    </source>
</evidence>
<name>A0A8X6YGC8_9ARAC</name>
<sequence length="143" mass="16674">MLRRFSFRYFSHTFAIYIWIRSRVKGGNREKESHSLRKKVCRWFFTRILRGGMKLLESAVLLLSFLALGKSFFVERRVGVFSFLRILISNLGRRGTAIIELTGQKQAADLSDFASERNSYHKIYFLTKQASFVIMVVPSNIPK</sequence>
<dbReference type="EMBL" id="BMAV01018887">
    <property type="protein sequence ID" value="GFY71517.1"/>
    <property type="molecule type" value="Genomic_DNA"/>
</dbReference>
<evidence type="ECO:0000313" key="2">
    <source>
        <dbReference type="Proteomes" id="UP000886998"/>
    </source>
</evidence>
<organism evidence="1 2">
    <name type="scientific">Trichonephila inaurata madagascariensis</name>
    <dbReference type="NCBI Taxonomy" id="2747483"/>
    <lineage>
        <taxon>Eukaryota</taxon>
        <taxon>Metazoa</taxon>
        <taxon>Ecdysozoa</taxon>
        <taxon>Arthropoda</taxon>
        <taxon>Chelicerata</taxon>
        <taxon>Arachnida</taxon>
        <taxon>Araneae</taxon>
        <taxon>Araneomorphae</taxon>
        <taxon>Entelegynae</taxon>
        <taxon>Araneoidea</taxon>
        <taxon>Nephilidae</taxon>
        <taxon>Trichonephila</taxon>
        <taxon>Trichonephila inaurata</taxon>
    </lineage>
</organism>
<gene>
    <name evidence="1" type="ORF">TNIN_492341</name>
</gene>
<accession>A0A8X6YGC8</accession>
<protein>
    <submittedName>
        <fullName evidence="1">Uncharacterized protein</fullName>
    </submittedName>
</protein>
<reference evidence="1" key="1">
    <citation type="submission" date="2020-08" db="EMBL/GenBank/DDBJ databases">
        <title>Multicomponent nature underlies the extraordinary mechanical properties of spider dragline silk.</title>
        <authorList>
            <person name="Kono N."/>
            <person name="Nakamura H."/>
            <person name="Mori M."/>
            <person name="Yoshida Y."/>
            <person name="Ohtoshi R."/>
            <person name="Malay A.D."/>
            <person name="Moran D.A.P."/>
            <person name="Tomita M."/>
            <person name="Numata K."/>
            <person name="Arakawa K."/>
        </authorList>
    </citation>
    <scope>NUCLEOTIDE SEQUENCE</scope>
</reference>
<comment type="caution">
    <text evidence="1">The sequence shown here is derived from an EMBL/GenBank/DDBJ whole genome shotgun (WGS) entry which is preliminary data.</text>
</comment>
<proteinExistence type="predicted"/>
<dbReference type="Proteomes" id="UP000886998">
    <property type="component" value="Unassembled WGS sequence"/>
</dbReference>